<feature type="transmembrane region" description="Helical" evidence="8">
    <location>
        <begin position="6"/>
        <end position="28"/>
    </location>
</feature>
<dbReference type="PaxDb" id="353153-Q4DLF0"/>
<evidence type="ECO:0000256" key="7">
    <source>
        <dbReference type="ARBA" id="ARBA00024203"/>
    </source>
</evidence>
<dbReference type="FunCoup" id="Q4DLF0">
    <property type="interactions" value="177"/>
</dbReference>
<proteinExistence type="inferred from homology"/>
<sequence>MENSDIMGFSVASILQALLLCLNAMAILSERRFLSKYGLATTPLTEQGGDAGYVPQSFGTGDEFVRVRQPSPWKAQLASVLSGVRTLLRLPLIIVNTAVIIFTLVFG</sequence>
<dbReference type="SMR" id="Q4DLF0"/>
<dbReference type="InParanoid" id="Q4DLF0"/>
<dbReference type="AlphaFoldDB" id="Q4DLF0"/>
<keyword evidence="3 8" id="KW-0812">Transmembrane</keyword>
<dbReference type="InterPro" id="IPR013880">
    <property type="entry name" value="Yos1"/>
</dbReference>
<organism evidence="9 10">
    <name type="scientific">Trypanosoma cruzi (strain CL Brener)</name>
    <dbReference type="NCBI Taxonomy" id="353153"/>
    <lineage>
        <taxon>Eukaryota</taxon>
        <taxon>Discoba</taxon>
        <taxon>Euglenozoa</taxon>
        <taxon>Kinetoplastea</taxon>
        <taxon>Metakinetoplastina</taxon>
        <taxon>Trypanosomatida</taxon>
        <taxon>Trypanosomatidae</taxon>
        <taxon>Trypanosoma</taxon>
        <taxon>Schizotrypanum</taxon>
    </lineage>
</organism>
<evidence type="ECO:0000256" key="8">
    <source>
        <dbReference type="SAM" id="Phobius"/>
    </source>
</evidence>
<dbReference type="Proteomes" id="UP000002296">
    <property type="component" value="Unassembled WGS sequence"/>
</dbReference>
<dbReference type="PANTHER" id="PTHR15858">
    <property type="entry name" value="IMMEDIATE EARLY RESPONSE 3-INTERACTING PROTEIN 1"/>
    <property type="match status" value="1"/>
</dbReference>
<reference evidence="9 10" key="1">
    <citation type="journal article" date="2005" name="Science">
        <title>The genome sequence of Trypanosoma cruzi, etiologic agent of Chagas disease.</title>
        <authorList>
            <person name="El-Sayed N.M."/>
            <person name="Myler P.J."/>
            <person name="Bartholomeu D.C."/>
            <person name="Nilsson D."/>
            <person name="Aggarwal G."/>
            <person name="Tran A.N."/>
            <person name="Ghedin E."/>
            <person name="Worthey E.A."/>
            <person name="Delcher A.L."/>
            <person name="Blandin G."/>
            <person name="Westenberger S.J."/>
            <person name="Caler E."/>
            <person name="Cerqueira G.C."/>
            <person name="Branche C."/>
            <person name="Haas B."/>
            <person name="Anupama A."/>
            <person name="Arner E."/>
            <person name="Aslund L."/>
            <person name="Attipoe P."/>
            <person name="Bontempi E."/>
            <person name="Bringaud F."/>
            <person name="Burton P."/>
            <person name="Cadag E."/>
            <person name="Campbell D.A."/>
            <person name="Carrington M."/>
            <person name="Crabtree J."/>
            <person name="Darban H."/>
            <person name="da Silveira J.F."/>
            <person name="de Jong P."/>
            <person name="Edwards K."/>
            <person name="Englund P.T."/>
            <person name="Fazelina G."/>
            <person name="Feldblyum T."/>
            <person name="Ferella M."/>
            <person name="Frasch A.C."/>
            <person name="Gull K."/>
            <person name="Horn D."/>
            <person name="Hou L."/>
            <person name="Huang Y."/>
            <person name="Kindlund E."/>
            <person name="Klingbeil M."/>
            <person name="Kluge S."/>
            <person name="Koo H."/>
            <person name="Lacerda D."/>
            <person name="Levin M.J."/>
            <person name="Lorenzi H."/>
            <person name="Louie T."/>
            <person name="Machado C.R."/>
            <person name="McCulloch R."/>
            <person name="McKenna A."/>
            <person name="Mizuno Y."/>
            <person name="Mottram J.C."/>
            <person name="Nelson S."/>
            <person name="Ochaya S."/>
            <person name="Osoegawa K."/>
            <person name="Pai G."/>
            <person name="Parsons M."/>
            <person name="Pentony M."/>
            <person name="Pettersson U."/>
            <person name="Pop M."/>
            <person name="Ramirez J.L."/>
            <person name="Rinta J."/>
            <person name="Robertson L."/>
            <person name="Salzberg S.L."/>
            <person name="Sanchez D.O."/>
            <person name="Seyler A."/>
            <person name="Sharma R."/>
            <person name="Shetty J."/>
            <person name="Simpson A.J."/>
            <person name="Sisk E."/>
            <person name="Tammi M.T."/>
            <person name="Tarleton R."/>
            <person name="Teixeira S."/>
            <person name="Van Aken S."/>
            <person name="Vogt C."/>
            <person name="Ward P.N."/>
            <person name="Wickstead B."/>
            <person name="Wortman J."/>
            <person name="White O."/>
            <person name="Fraser C.M."/>
            <person name="Stuart K.D."/>
            <person name="Andersson B."/>
        </authorList>
    </citation>
    <scope>NUCLEOTIDE SEQUENCE [LARGE SCALE GENOMIC DNA]</scope>
    <source>
        <strain evidence="9 10">CL Brener</strain>
    </source>
</reference>
<keyword evidence="6 8" id="KW-0472">Membrane</keyword>
<evidence type="ECO:0000256" key="1">
    <source>
        <dbReference type="ARBA" id="ARBA00004370"/>
    </source>
</evidence>
<keyword evidence="2" id="KW-0813">Transport</keyword>
<gene>
    <name evidence="9" type="ORF">Tc00.1047053510747.114</name>
</gene>
<comment type="similarity">
    <text evidence="7">Belongs to the YOS1 family.</text>
</comment>
<comment type="subcellular location">
    <subcellularLocation>
        <location evidence="1">Membrane</location>
    </subcellularLocation>
</comment>
<protein>
    <recommendedName>
        <fullName evidence="11">Immediate early response 3-interacting protein 1</fullName>
    </recommendedName>
</protein>
<keyword evidence="4" id="KW-0653">Protein transport</keyword>
<feature type="transmembrane region" description="Helical" evidence="8">
    <location>
        <begin position="87"/>
        <end position="106"/>
    </location>
</feature>
<dbReference type="GO" id="GO:0006888">
    <property type="term" value="P:endoplasmic reticulum to Golgi vesicle-mediated transport"/>
    <property type="evidence" value="ECO:0007669"/>
    <property type="project" value="TreeGrafter"/>
</dbReference>
<dbReference type="GO" id="GO:0030134">
    <property type="term" value="C:COPII-coated ER to Golgi transport vesicle"/>
    <property type="evidence" value="ECO:0007669"/>
    <property type="project" value="TreeGrafter"/>
</dbReference>
<comment type="caution">
    <text evidence="9">The sequence shown here is derived from an EMBL/GenBank/DDBJ whole genome shotgun (WGS) entry which is preliminary data.</text>
</comment>
<evidence type="ECO:0008006" key="11">
    <source>
        <dbReference type="Google" id="ProtNLM"/>
    </source>
</evidence>
<evidence type="ECO:0000256" key="3">
    <source>
        <dbReference type="ARBA" id="ARBA00022692"/>
    </source>
</evidence>
<dbReference type="STRING" id="353153.Q4DLF0"/>
<dbReference type="Pfam" id="PF08571">
    <property type="entry name" value="Yos1"/>
    <property type="match status" value="1"/>
</dbReference>
<dbReference type="EMBL" id="AAHK01000354">
    <property type="protein sequence ID" value="EAN93359.1"/>
    <property type="molecule type" value="Genomic_DNA"/>
</dbReference>
<evidence type="ECO:0000313" key="9">
    <source>
        <dbReference type="EMBL" id="EAN93359.1"/>
    </source>
</evidence>
<dbReference type="KEGG" id="tcr:510747.114"/>
<evidence type="ECO:0000256" key="4">
    <source>
        <dbReference type="ARBA" id="ARBA00022927"/>
    </source>
</evidence>
<name>Q4DLF0_TRYCC</name>
<evidence type="ECO:0000313" key="10">
    <source>
        <dbReference type="Proteomes" id="UP000002296"/>
    </source>
</evidence>
<dbReference type="GO" id="GO:0000139">
    <property type="term" value="C:Golgi membrane"/>
    <property type="evidence" value="ECO:0007669"/>
    <property type="project" value="TreeGrafter"/>
</dbReference>
<dbReference type="RefSeq" id="XP_815210.1">
    <property type="nucleotide sequence ID" value="XM_810117.1"/>
</dbReference>
<dbReference type="GO" id="GO:0005789">
    <property type="term" value="C:endoplasmic reticulum membrane"/>
    <property type="evidence" value="ECO:0007669"/>
    <property type="project" value="TreeGrafter"/>
</dbReference>
<keyword evidence="5 8" id="KW-1133">Transmembrane helix</keyword>
<dbReference type="OMA" id="VQTVMRM"/>
<evidence type="ECO:0000256" key="6">
    <source>
        <dbReference type="ARBA" id="ARBA00023136"/>
    </source>
</evidence>
<evidence type="ECO:0000256" key="2">
    <source>
        <dbReference type="ARBA" id="ARBA00022448"/>
    </source>
</evidence>
<dbReference type="GeneID" id="3546900"/>
<evidence type="ECO:0000256" key="5">
    <source>
        <dbReference type="ARBA" id="ARBA00022989"/>
    </source>
</evidence>
<dbReference type="eggNOG" id="KOG4779">
    <property type="taxonomic scope" value="Eukaryota"/>
</dbReference>
<accession>Q4DLF0</accession>
<dbReference type="GO" id="GO:0015031">
    <property type="term" value="P:protein transport"/>
    <property type="evidence" value="ECO:0007669"/>
    <property type="project" value="UniProtKB-KW"/>
</dbReference>
<dbReference type="PANTHER" id="PTHR15858:SF0">
    <property type="entry name" value="IMMEDIATE EARLY RESPONSE 3-INTERACTING PROTEIN 1"/>
    <property type="match status" value="1"/>
</dbReference>
<keyword evidence="10" id="KW-1185">Reference proteome</keyword>